<feature type="compositionally biased region" description="Low complexity" evidence="1">
    <location>
        <begin position="70"/>
        <end position="103"/>
    </location>
</feature>
<dbReference type="Proteomes" id="UP000617340">
    <property type="component" value="Unassembled WGS sequence"/>
</dbReference>
<accession>A0A834K2F1</accession>
<dbReference type="AlphaFoldDB" id="A0A834K2F1"/>
<dbReference type="EMBL" id="JACSDZ010000007">
    <property type="protein sequence ID" value="KAF7399144.1"/>
    <property type="molecule type" value="Genomic_DNA"/>
</dbReference>
<feature type="region of interest" description="Disordered" evidence="1">
    <location>
        <begin position="29"/>
        <end position="121"/>
    </location>
</feature>
<gene>
    <name evidence="2" type="ORF">HZH68_007736</name>
</gene>
<feature type="compositionally biased region" description="Basic and acidic residues" evidence="1">
    <location>
        <begin position="109"/>
        <end position="119"/>
    </location>
</feature>
<evidence type="ECO:0000256" key="1">
    <source>
        <dbReference type="SAM" id="MobiDB-lite"/>
    </source>
</evidence>
<evidence type="ECO:0000313" key="2">
    <source>
        <dbReference type="EMBL" id="KAF7399144.1"/>
    </source>
</evidence>
<evidence type="ECO:0000313" key="3">
    <source>
        <dbReference type="Proteomes" id="UP000617340"/>
    </source>
</evidence>
<feature type="compositionally biased region" description="Basic residues" evidence="1">
    <location>
        <begin position="44"/>
        <end position="61"/>
    </location>
</feature>
<keyword evidence="3" id="KW-1185">Reference proteome</keyword>
<reference evidence="2" key="1">
    <citation type="journal article" date="2020" name="G3 (Bethesda)">
        <title>High-Quality Assemblies for Three Invasive Social Wasps from the &lt;i&gt;Vespula&lt;/i&gt; Genus.</title>
        <authorList>
            <person name="Harrop T.W.R."/>
            <person name="Guhlin J."/>
            <person name="McLaughlin G.M."/>
            <person name="Permina E."/>
            <person name="Stockwell P."/>
            <person name="Gilligan J."/>
            <person name="Le Lec M.F."/>
            <person name="Gruber M.A.M."/>
            <person name="Quinn O."/>
            <person name="Lovegrove M."/>
            <person name="Duncan E.J."/>
            <person name="Remnant E.J."/>
            <person name="Van Eeckhoven J."/>
            <person name="Graham B."/>
            <person name="Knapp R.A."/>
            <person name="Langford K.W."/>
            <person name="Kronenberg Z."/>
            <person name="Press M.O."/>
            <person name="Eacker S.M."/>
            <person name="Wilson-Rankin E.E."/>
            <person name="Purcell J."/>
            <person name="Lester P.J."/>
            <person name="Dearden P.K."/>
        </authorList>
    </citation>
    <scope>NUCLEOTIDE SEQUENCE</scope>
    <source>
        <strain evidence="2">Linc-1</strain>
    </source>
</reference>
<sequence>MKIDRTCGVRGGEKEDCRIIHGIPCFRLSAGRPRHDKRGEARSVKHQHQHQHQKQQQHQHQHQPAAVVASSIRSRSIRSKSSNSSSSSRSNRSSRSSRSISSNEDYEDYEGRSREDSAVRSESVNLLYGTPYQCSRFWGTTVSLMGELW</sequence>
<proteinExistence type="predicted"/>
<protein>
    <submittedName>
        <fullName evidence="2">Uncharacterized protein</fullName>
    </submittedName>
</protein>
<organism evidence="2 3">
    <name type="scientific">Vespula germanica</name>
    <name type="common">German yellow jacket</name>
    <name type="synonym">Paravespula germanica</name>
    <dbReference type="NCBI Taxonomy" id="30212"/>
    <lineage>
        <taxon>Eukaryota</taxon>
        <taxon>Metazoa</taxon>
        <taxon>Ecdysozoa</taxon>
        <taxon>Arthropoda</taxon>
        <taxon>Hexapoda</taxon>
        <taxon>Insecta</taxon>
        <taxon>Pterygota</taxon>
        <taxon>Neoptera</taxon>
        <taxon>Endopterygota</taxon>
        <taxon>Hymenoptera</taxon>
        <taxon>Apocrita</taxon>
        <taxon>Aculeata</taxon>
        <taxon>Vespoidea</taxon>
        <taxon>Vespidae</taxon>
        <taxon>Vespinae</taxon>
        <taxon>Vespula</taxon>
    </lineage>
</organism>
<comment type="caution">
    <text evidence="2">The sequence shown here is derived from an EMBL/GenBank/DDBJ whole genome shotgun (WGS) entry which is preliminary data.</text>
</comment>
<name>A0A834K2F1_VESGE</name>